<evidence type="ECO:0000313" key="2">
    <source>
        <dbReference type="Proteomes" id="UP000297834"/>
    </source>
</evidence>
<proteinExistence type="predicted"/>
<dbReference type="AlphaFoldDB" id="A0A4Y7X905"/>
<dbReference type="OrthoDB" id="7366507at2"/>
<name>A0A4Y7X905_9GAMM</name>
<sequence length="99" mass="10678">MSNANTQPVQLDHGFPRAGEQVKEINLVKPNTGHCRGLSLKDVLSFEVNALTVLLPRITVPAMTAQDVLALELMDTLKIAEAITNFLAPTEPSQAALTK</sequence>
<keyword evidence="2" id="KW-1185">Reference proteome</keyword>
<protein>
    <submittedName>
        <fullName evidence="1">Phage tail assembly protein</fullName>
    </submittedName>
</protein>
<organism evidence="1 2">
    <name type="scientific">Alkanindiges illinoisensis</name>
    <dbReference type="NCBI Taxonomy" id="197183"/>
    <lineage>
        <taxon>Bacteria</taxon>
        <taxon>Pseudomonadati</taxon>
        <taxon>Pseudomonadota</taxon>
        <taxon>Gammaproteobacteria</taxon>
        <taxon>Moraxellales</taxon>
        <taxon>Moraxellaceae</taxon>
        <taxon>Alkanindiges</taxon>
    </lineage>
</organism>
<comment type="caution">
    <text evidence="1">The sequence shown here is derived from an EMBL/GenBank/DDBJ whole genome shotgun (WGS) entry which is preliminary data.</text>
</comment>
<gene>
    <name evidence="1" type="ORF">E2B99_13455</name>
</gene>
<reference evidence="1 2" key="1">
    <citation type="submission" date="2019-03" db="EMBL/GenBank/DDBJ databases">
        <title>Alkanindiges illinoisensis: a potential pathogenic isolated from ascites of a gastric cancer patient with abdominal metastasis.</title>
        <authorList>
            <person name="Hu X."/>
            <person name="Yang B."/>
            <person name="Yan X."/>
            <person name="Lin L."/>
            <person name="Zhao H."/>
            <person name="Zhou F."/>
            <person name="Su B."/>
            <person name="Chen J."/>
            <person name="Rui Y."/>
            <person name="Wang Q."/>
            <person name="Zheng L."/>
        </authorList>
    </citation>
    <scope>NUCLEOTIDE SEQUENCE [LARGE SCALE GENOMIC DNA]</scope>
    <source>
        <strain evidence="1 2">NFYY 23406</strain>
    </source>
</reference>
<dbReference type="Proteomes" id="UP000297834">
    <property type="component" value="Unassembled WGS sequence"/>
</dbReference>
<dbReference type="EMBL" id="SNTY01000085">
    <property type="protein sequence ID" value="TEU23323.1"/>
    <property type="molecule type" value="Genomic_DNA"/>
</dbReference>
<accession>A0A4Y7X905</accession>
<evidence type="ECO:0000313" key="1">
    <source>
        <dbReference type="EMBL" id="TEU23323.1"/>
    </source>
</evidence>
<dbReference type="RefSeq" id="WP_134245712.1">
    <property type="nucleotide sequence ID" value="NZ_SNTY01000085.1"/>
</dbReference>